<comment type="caution">
    <text evidence="4">The sequence shown here is derived from an EMBL/GenBank/DDBJ whole genome shotgun (WGS) entry which is preliminary data.</text>
</comment>
<dbReference type="Pfam" id="PF07811">
    <property type="entry name" value="TadE"/>
    <property type="match status" value="1"/>
</dbReference>
<name>A0ABV6NRE3_9ACTN</name>
<organism evidence="4 5">
    <name type="scientific">Plantactinospora siamensis</name>
    <dbReference type="NCBI Taxonomy" id="555372"/>
    <lineage>
        <taxon>Bacteria</taxon>
        <taxon>Bacillati</taxon>
        <taxon>Actinomycetota</taxon>
        <taxon>Actinomycetes</taxon>
        <taxon>Micromonosporales</taxon>
        <taxon>Micromonosporaceae</taxon>
        <taxon>Plantactinospora</taxon>
    </lineage>
</organism>
<evidence type="ECO:0000256" key="1">
    <source>
        <dbReference type="SAM" id="MobiDB-lite"/>
    </source>
</evidence>
<evidence type="ECO:0000256" key="2">
    <source>
        <dbReference type="SAM" id="Phobius"/>
    </source>
</evidence>
<dbReference type="RefSeq" id="WP_377335762.1">
    <property type="nucleotide sequence ID" value="NZ_JBHLUE010000002.1"/>
</dbReference>
<keyword evidence="2" id="KW-0472">Membrane</keyword>
<sequence length="146" mass="15410">MTLPWSLPGRRIGIPTGRSGAPAGRDRGATPVELAILLPMVLFLLIMSIQAAAYFLARTVAFTAAEEAVERARTYQGGTAAQGEQVALDYARTAPGWLTGPQAHVDKTGTEVTARVEGHVLRLLPGIDIRVAQTAHGPVERITTGG</sequence>
<dbReference type="InterPro" id="IPR012495">
    <property type="entry name" value="TadE-like_dom"/>
</dbReference>
<feature type="transmembrane region" description="Helical" evidence="2">
    <location>
        <begin position="34"/>
        <end position="57"/>
    </location>
</feature>
<proteinExistence type="predicted"/>
<keyword evidence="2" id="KW-1133">Transmembrane helix</keyword>
<gene>
    <name evidence="4" type="ORF">ACFFHU_04065</name>
</gene>
<evidence type="ECO:0000313" key="4">
    <source>
        <dbReference type="EMBL" id="MFC0563342.1"/>
    </source>
</evidence>
<evidence type="ECO:0000313" key="5">
    <source>
        <dbReference type="Proteomes" id="UP001589894"/>
    </source>
</evidence>
<dbReference type="Proteomes" id="UP001589894">
    <property type="component" value="Unassembled WGS sequence"/>
</dbReference>
<keyword evidence="5" id="KW-1185">Reference proteome</keyword>
<dbReference type="EMBL" id="JBHLUE010000002">
    <property type="protein sequence ID" value="MFC0563342.1"/>
    <property type="molecule type" value="Genomic_DNA"/>
</dbReference>
<reference evidence="4 5" key="1">
    <citation type="submission" date="2024-09" db="EMBL/GenBank/DDBJ databases">
        <authorList>
            <person name="Sun Q."/>
            <person name="Mori K."/>
        </authorList>
    </citation>
    <scope>NUCLEOTIDE SEQUENCE [LARGE SCALE GENOMIC DNA]</scope>
    <source>
        <strain evidence="4 5">TBRC 2205</strain>
    </source>
</reference>
<keyword evidence="2" id="KW-0812">Transmembrane</keyword>
<feature type="region of interest" description="Disordered" evidence="1">
    <location>
        <begin position="1"/>
        <end position="26"/>
    </location>
</feature>
<accession>A0ABV6NRE3</accession>
<protein>
    <submittedName>
        <fullName evidence="4">TadE/TadG family type IV pilus assembly protein</fullName>
    </submittedName>
</protein>
<feature type="domain" description="TadE-like" evidence="3">
    <location>
        <begin position="28"/>
        <end position="69"/>
    </location>
</feature>
<evidence type="ECO:0000259" key="3">
    <source>
        <dbReference type="Pfam" id="PF07811"/>
    </source>
</evidence>